<evidence type="ECO:0000313" key="1">
    <source>
        <dbReference type="EMBL" id="KAJ3805328.1"/>
    </source>
</evidence>
<dbReference type="Proteomes" id="UP001163835">
    <property type="component" value="Unassembled WGS sequence"/>
</dbReference>
<sequence>MARRFSKNFQRDAFVTQASEHNFVQGLSSIGTDSGSVITGGRAGVLRKPNIPASTSIQTLTRSSSSPNQHRPPRDNAPGPVRQQKSSREYRPYSSTSDKYKDKGKSSYLKRNGSVSTHSDEWRMEIPTRPTTQVPILPIIRITSGPATSASAVPQNSTRVFSSGRTPFEVAMEKLMDPDKATASVASSKRALLDNRRLRIPTKPTTQVPIPPTIRITTGPAASAAPRNSTGGYSVCPDFDVFSSSCS</sequence>
<reference evidence="1" key="1">
    <citation type="submission" date="2022-09" db="EMBL/GenBank/DDBJ databases">
        <title>A Global Phylogenomic Analysis of the Shiitake Genus Lentinula.</title>
        <authorList>
            <consortium name="DOE Joint Genome Institute"/>
            <person name="Sierra-Patev S."/>
            <person name="Min B."/>
            <person name="Naranjo-Ortiz M."/>
            <person name="Looney B."/>
            <person name="Konkel Z."/>
            <person name="Slot J.C."/>
            <person name="Sakamoto Y."/>
            <person name="Steenwyk J.L."/>
            <person name="Rokas A."/>
            <person name="Carro J."/>
            <person name="Camarero S."/>
            <person name="Ferreira P."/>
            <person name="Molpeceres G."/>
            <person name="Ruiz-Duenas F.J."/>
            <person name="Serrano A."/>
            <person name="Henrissat B."/>
            <person name="Drula E."/>
            <person name="Hughes K.W."/>
            <person name="Mata J.L."/>
            <person name="Ishikawa N.K."/>
            <person name="Vargas-Isla R."/>
            <person name="Ushijima S."/>
            <person name="Smith C.A."/>
            <person name="Ahrendt S."/>
            <person name="Andreopoulos W."/>
            <person name="He G."/>
            <person name="Labutti K."/>
            <person name="Lipzen A."/>
            <person name="Ng V."/>
            <person name="Riley R."/>
            <person name="Sandor L."/>
            <person name="Barry K."/>
            <person name="Martinez A.T."/>
            <person name="Xiao Y."/>
            <person name="Gibbons J.G."/>
            <person name="Terashima K."/>
            <person name="Grigoriev I.V."/>
            <person name="Hibbett D.S."/>
        </authorList>
    </citation>
    <scope>NUCLEOTIDE SEQUENCE</scope>
    <source>
        <strain evidence="1">TMI1499</strain>
    </source>
</reference>
<comment type="caution">
    <text evidence="1">The sequence shown here is derived from an EMBL/GenBank/DDBJ whole genome shotgun (WGS) entry which is preliminary data.</text>
</comment>
<name>A0ACC1TL42_9AGAR</name>
<evidence type="ECO:0000313" key="2">
    <source>
        <dbReference type="Proteomes" id="UP001163835"/>
    </source>
</evidence>
<keyword evidence="2" id="KW-1185">Reference proteome</keyword>
<proteinExistence type="predicted"/>
<organism evidence="1 2">
    <name type="scientific">Lentinula aff. lateritia</name>
    <dbReference type="NCBI Taxonomy" id="2804960"/>
    <lineage>
        <taxon>Eukaryota</taxon>
        <taxon>Fungi</taxon>
        <taxon>Dikarya</taxon>
        <taxon>Basidiomycota</taxon>
        <taxon>Agaricomycotina</taxon>
        <taxon>Agaricomycetes</taxon>
        <taxon>Agaricomycetidae</taxon>
        <taxon>Agaricales</taxon>
        <taxon>Marasmiineae</taxon>
        <taxon>Omphalotaceae</taxon>
        <taxon>Lentinula</taxon>
    </lineage>
</organism>
<gene>
    <name evidence="1" type="ORF">F5876DRAFT_69892</name>
</gene>
<accession>A0ACC1TL42</accession>
<protein>
    <submittedName>
        <fullName evidence="1">Uncharacterized protein</fullName>
    </submittedName>
</protein>
<dbReference type="EMBL" id="MU795620">
    <property type="protein sequence ID" value="KAJ3805328.1"/>
    <property type="molecule type" value="Genomic_DNA"/>
</dbReference>